<comment type="caution">
    <text evidence="2">The sequence shown here is derived from an EMBL/GenBank/DDBJ whole genome shotgun (WGS) entry which is preliminary data.</text>
</comment>
<gene>
    <name evidence="2" type="ORF">A8926_2727</name>
</gene>
<evidence type="ECO:0000313" key="2">
    <source>
        <dbReference type="EMBL" id="PKW15049.1"/>
    </source>
</evidence>
<protein>
    <submittedName>
        <fullName evidence="2">Uncharacterized protein</fullName>
    </submittedName>
</protein>
<feature type="compositionally biased region" description="Low complexity" evidence="1">
    <location>
        <begin position="68"/>
        <end position="113"/>
    </location>
</feature>
<dbReference type="EMBL" id="PJNB01000001">
    <property type="protein sequence ID" value="PKW15049.1"/>
    <property type="molecule type" value="Genomic_DNA"/>
</dbReference>
<sequence>MPDPIPRNNSAGARGNTPDDPPTPPPAQGQGPGGGNGWVFGGLALVVLLIIIFANSGSDESDSLAEQPTTSATTTDDYPDSTYDSDTSTTTDHEPTTTSEEPAEPTTTAFDPDTLNDASTDETPFTTGALLPQDFVDGKDVRYRLVASGTWDDCTKAVSSSAIRTALNGNGCPEMLVGNFLSNNNAVMVTVWVYPFADYDSASSAYSDLDPLDFLDLGCWDPNNGAGSQACAGNPESAAKWQFVQQNHRYVVVAQAMAVNHSNDESVKPWLKAASREASTSAGPQNYAGNQ</sequence>
<evidence type="ECO:0000256" key="1">
    <source>
        <dbReference type="SAM" id="MobiDB-lite"/>
    </source>
</evidence>
<dbReference type="AlphaFoldDB" id="A0A2N3XWP5"/>
<organism evidence="2 3">
    <name type="scientific">Saccharopolyspora spinosa</name>
    <dbReference type="NCBI Taxonomy" id="60894"/>
    <lineage>
        <taxon>Bacteria</taxon>
        <taxon>Bacillati</taxon>
        <taxon>Actinomycetota</taxon>
        <taxon>Actinomycetes</taxon>
        <taxon>Pseudonocardiales</taxon>
        <taxon>Pseudonocardiaceae</taxon>
        <taxon>Saccharopolyspora</taxon>
    </lineage>
</organism>
<keyword evidence="3" id="KW-1185">Reference proteome</keyword>
<accession>A0A2N3XWP5</accession>
<name>A0A2N3XWP5_SACSN</name>
<dbReference type="Proteomes" id="UP000233786">
    <property type="component" value="Unassembled WGS sequence"/>
</dbReference>
<evidence type="ECO:0000313" key="3">
    <source>
        <dbReference type="Proteomes" id="UP000233786"/>
    </source>
</evidence>
<feature type="compositionally biased region" description="Polar residues" evidence="1">
    <location>
        <begin position="116"/>
        <end position="126"/>
    </location>
</feature>
<feature type="region of interest" description="Disordered" evidence="1">
    <location>
        <begin position="1"/>
        <end position="35"/>
    </location>
</feature>
<dbReference type="STRING" id="994479.GCA_000194155_02711"/>
<proteinExistence type="predicted"/>
<feature type="region of interest" description="Disordered" evidence="1">
    <location>
        <begin position="58"/>
        <end position="131"/>
    </location>
</feature>
<reference evidence="2" key="1">
    <citation type="submission" date="2017-12" db="EMBL/GenBank/DDBJ databases">
        <title>Sequencing the genomes of 1000 Actinobacteria strains.</title>
        <authorList>
            <person name="Klenk H.-P."/>
        </authorList>
    </citation>
    <scope>NUCLEOTIDE SEQUENCE [LARGE SCALE GENOMIC DNA]</scope>
    <source>
        <strain evidence="2">DSM 44228</strain>
    </source>
</reference>